<name>A0A167W597_PENCH</name>
<sequence length="486" mass="54768">MKPLEPQEQQFYGLAWEGDFICSNPKWTVEPDIGAIKQTVQSLRPSSTVEVTFLVQGGFNKIYNVSIDDEPFIMRVSLPVDPRYKVMSEVVTMDWVRRIASLPIPRVIAHQPSRDNLIGFEWMLMTKMPGKPFGEIYQSLSFDAKARLVRKLAAGSACLFRNQLCGIGNIYGESSVVENSTSSEETSSTRQLIDTRISDPAKEPALDSDSAPTSANSGVGLLSIPDKDSSEWALPHVGRIVSMQFLWDSHIHQDVHRGPFRSSEDWITSRLLFNENDCHSALNKHSAGDLDRDGEAEVEDATRTLQIIDNLKSLLPLVFPMHNHDPEPSMIFHHDVSKHNILVDDNGELTGLLDWECVSAVPLWKACSYPLFLDEKPRRSEPIPPSQDDGGSNELYLEQLWLYEATLLRDVFIDEMRRLDAGWVEVFDKSQVKRDFDCAVNECDFEFSAADINAWIKDITAGISNPPTLLDRMYSLPGLQTEPVQQ</sequence>
<evidence type="ECO:0000313" key="3">
    <source>
        <dbReference type="EMBL" id="KZN91276.1"/>
    </source>
</evidence>
<gene>
    <name evidence="3" type="ORF">EN45_014070</name>
</gene>
<dbReference type="Pfam" id="PF01636">
    <property type="entry name" value="APH"/>
    <property type="match status" value="1"/>
</dbReference>
<feature type="compositionally biased region" description="Basic and acidic residues" evidence="1">
    <location>
        <begin position="196"/>
        <end position="205"/>
    </location>
</feature>
<accession>A0A167W597</accession>
<feature type="region of interest" description="Disordered" evidence="1">
    <location>
        <begin position="178"/>
        <end position="220"/>
    </location>
</feature>
<dbReference type="PANTHER" id="PTHR21310">
    <property type="entry name" value="AMINOGLYCOSIDE PHOSPHOTRANSFERASE-RELATED-RELATED"/>
    <property type="match status" value="1"/>
</dbReference>
<dbReference type="Proteomes" id="UP000076449">
    <property type="component" value="Chromosome I"/>
</dbReference>
<dbReference type="PhylomeDB" id="A0A167W597"/>
<dbReference type="InterPro" id="IPR011009">
    <property type="entry name" value="Kinase-like_dom_sf"/>
</dbReference>
<dbReference type="EMBL" id="CM002798">
    <property type="protein sequence ID" value="KZN91276.1"/>
    <property type="molecule type" value="Genomic_DNA"/>
</dbReference>
<evidence type="ECO:0000259" key="2">
    <source>
        <dbReference type="Pfam" id="PF01636"/>
    </source>
</evidence>
<proteinExistence type="predicted"/>
<dbReference type="Gene3D" id="3.90.1200.10">
    <property type="match status" value="1"/>
</dbReference>
<protein>
    <recommendedName>
        <fullName evidence="2">Aminoglycoside phosphotransferase domain-containing protein</fullName>
    </recommendedName>
</protein>
<dbReference type="PANTHER" id="PTHR21310:SF13">
    <property type="entry name" value="AMINOGLYCOSIDE PHOSPHOTRANSFERASE DOMAIN-CONTAINING PROTEIN"/>
    <property type="match status" value="1"/>
</dbReference>
<organism evidence="3">
    <name type="scientific">Penicillium chrysogenum</name>
    <name type="common">Penicillium notatum</name>
    <dbReference type="NCBI Taxonomy" id="5076"/>
    <lineage>
        <taxon>Eukaryota</taxon>
        <taxon>Fungi</taxon>
        <taxon>Dikarya</taxon>
        <taxon>Ascomycota</taxon>
        <taxon>Pezizomycotina</taxon>
        <taxon>Eurotiomycetes</taxon>
        <taxon>Eurotiomycetidae</taxon>
        <taxon>Eurotiales</taxon>
        <taxon>Aspergillaceae</taxon>
        <taxon>Penicillium</taxon>
        <taxon>Penicillium chrysogenum species complex</taxon>
    </lineage>
</organism>
<dbReference type="InterPro" id="IPR002575">
    <property type="entry name" value="Aminoglycoside_PTrfase"/>
</dbReference>
<feature type="domain" description="Aminoglycoside phosphotransferase" evidence="2">
    <location>
        <begin position="60"/>
        <end position="359"/>
    </location>
</feature>
<dbReference type="InterPro" id="IPR051678">
    <property type="entry name" value="AGP_Transferase"/>
</dbReference>
<reference evidence="3" key="1">
    <citation type="journal article" date="2014" name="Genome Announc.">
        <title>Complete sequencing and chromosome-scale genome assembly of the industrial progenitor strain P2niaD18 from the penicillin producer Penicillium chrysogenum.</title>
        <authorList>
            <person name="Specht T."/>
            <person name="Dahlmann T.A."/>
            <person name="Zadra I."/>
            <person name="Kurnsteiner H."/>
            <person name="Kuck U."/>
        </authorList>
    </citation>
    <scope>NUCLEOTIDE SEQUENCE [LARGE SCALE GENOMIC DNA]</scope>
    <source>
        <strain evidence="3">P2niaD18</strain>
    </source>
</reference>
<dbReference type="AlphaFoldDB" id="A0A167W597"/>
<feature type="compositionally biased region" description="Low complexity" evidence="1">
    <location>
        <begin position="178"/>
        <end position="189"/>
    </location>
</feature>
<dbReference type="SUPFAM" id="SSF56112">
    <property type="entry name" value="Protein kinase-like (PK-like)"/>
    <property type="match status" value="1"/>
</dbReference>
<evidence type="ECO:0000256" key="1">
    <source>
        <dbReference type="SAM" id="MobiDB-lite"/>
    </source>
</evidence>